<reference evidence="1" key="1">
    <citation type="submission" date="2018-11" db="EMBL/GenBank/DDBJ databases">
        <authorList>
            <consortium name="Pathogen Informatics"/>
        </authorList>
    </citation>
    <scope>NUCLEOTIDE SEQUENCE</scope>
</reference>
<sequence>MRRGRTCIPASKVSITSRHTCLNFGNSTINPHNHVYIPALLTVLRQTPLQSEAYDNLSRHGKTALAQEVAAPPFDAGGLYSERLISDACLHYRARGKQTC</sequence>
<accession>A0A3S5AVQ3</accession>
<organism evidence="1 2">
    <name type="scientific">Protopolystoma xenopodis</name>
    <dbReference type="NCBI Taxonomy" id="117903"/>
    <lineage>
        <taxon>Eukaryota</taxon>
        <taxon>Metazoa</taxon>
        <taxon>Spiralia</taxon>
        <taxon>Lophotrochozoa</taxon>
        <taxon>Platyhelminthes</taxon>
        <taxon>Monogenea</taxon>
        <taxon>Polyopisthocotylea</taxon>
        <taxon>Polystomatidea</taxon>
        <taxon>Polystomatidae</taxon>
        <taxon>Protopolystoma</taxon>
    </lineage>
</organism>
<evidence type="ECO:0000313" key="2">
    <source>
        <dbReference type="Proteomes" id="UP000784294"/>
    </source>
</evidence>
<dbReference type="EMBL" id="CAAALY010259414">
    <property type="protein sequence ID" value="VEL38906.1"/>
    <property type="molecule type" value="Genomic_DNA"/>
</dbReference>
<protein>
    <submittedName>
        <fullName evidence="1">Uncharacterized protein</fullName>
    </submittedName>
</protein>
<evidence type="ECO:0000313" key="1">
    <source>
        <dbReference type="EMBL" id="VEL38906.1"/>
    </source>
</evidence>
<dbReference type="AlphaFoldDB" id="A0A3S5AVQ3"/>
<dbReference type="Proteomes" id="UP000784294">
    <property type="component" value="Unassembled WGS sequence"/>
</dbReference>
<gene>
    <name evidence="1" type="ORF">PXEA_LOCUS32346</name>
</gene>
<name>A0A3S5AVQ3_9PLAT</name>
<keyword evidence="2" id="KW-1185">Reference proteome</keyword>
<proteinExistence type="predicted"/>
<comment type="caution">
    <text evidence="1">The sequence shown here is derived from an EMBL/GenBank/DDBJ whole genome shotgun (WGS) entry which is preliminary data.</text>
</comment>